<dbReference type="InterPro" id="IPR006549">
    <property type="entry name" value="HAD-SF_hydro_IIIA"/>
</dbReference>
<proteinExistence type="predicted"/>
<reference evidence="1 2" key="1">
    <citation type="submission" date="2015-03" db="EMBL/GenBank/DDBJ databases">
        <title>Genome assembly of Sandaracinus amylolyticus DSM 53668.</title>
        <authorList>
            <person name="Sharma G."/>
            <person name="Subramanian S."/>
        </authorList>
    </citation>
    <scope>NUCLEOTIDE SEQUENCE [LARGE SCALE GENOMIC DNA]</scope>
    <source>
        <strain evidence="1 2">DSM 53668</strain>
    </source>
</reference>
<dbReference type="SFLD" id="SFLDG01129">
    <property type="entry name" value="C1.5:_HAD__Beta-PGM__Phosphata"/>
    <property type="match status" value="1"/>
</dbReference>
<dbReference type="PANTHER" id="PTHR46649">
    <property type="match status" value="1"/>
</dbReference>
<dbReference type="InterPro" id="IPR023214">
    <property type="entry name" value="HAD_sf"/>
</dbReference>
<organism evidence="1 2">
    <name type="scientific">Sandaracinus amylolyticus</name>
    <dbReference type="NCBI Taxonomy" id="927083"/>
    <lineage>
        <taxon>Bacteria</taxon>
        <taxon>Pseudomonadati</taxon>
        <taxon>Myxococcota</taxon>
        <taxon>Polyangia</taxon>
        <taxon>Polyangiales</taxon>
        <taxon>Sandaracinaceae</taxon>
        <taxon>Sandaracinus</taxon>
    </lineage>
</organism>
<dbReference type="PANTHER" id="PTHR46649:SF4">
    <property type="entry name" value="HALOACID DEHALOGENASE-LIKE HYDROLASE (HAD) SUPERFAMILY PROTEIN"/>
    <property type="match status" value="1"/>
</dbReference>
<gene>
    <name evidence="1" type="ORF">DB32_006972</name>
</gene>
<accession>A0A0F6W852</accession>
<dbReference type="STRING" id="927083.DB32_006972"/>
<keyword evidence="2" id="KW-1185">Reference proteome</keyword>
<dbReference type="InterPro" id="IPR006439">
    <property type="entry name" value="HAD-SF_hydro_IA"/>
</dbReference>
<dbReference type="Gene3D" id="3.40.50.1000">
    <property type="entry name" value="HAD superfamily/HAD-like"/>
    <property type="match status" value="1"/>
</dbReference>
<dbReference type="Pfam" id="PF00702">
    <property type="entry name" value="Hydrolase"/>
    <property type="match status" value="1"/>
</dbReference>
<evidence type="ECO:0000313" key="1">
    <source>
        <dbReference type="EMBL" id="AKF09823.1"/>
    </source>
</evidence>
<keyword evidence="1" id="KW-0378">Hydrolase</keyword>
<dbReference type="AlphaFoldDB" id="A0A0F6W852"/>
<dbReference type="KEGG" id="samy:DB32_006972"/>
<name>A0A0F6W852_9BACT</name>
<protein>
    <submittedName>
        <fullName evidence="1">Putative hydrolase</fullName>
    </submittedName>
</protein>
<dbReference type="EMBL" id="CP011125">
    <property type="protein sequence ID" value="AKF09823.1"/>
    <property type="molecule type" value="Genomic_DNA"/>
</dbReference>
<dbReference type="PRINTS" id="PR00413">
    <property type="entry name" value="HADHALOGNASE"/>
</dbReference>
<dbReference type="RefSeq" id="WP_053236833.1">
    <property type="nucleotide sequence ID" value="NZ_CP011125.1"/>
</dbReference>
<dbReference type="SUPFAM" id="SSF56784">
    <property type="entry name" value="HAD-like"/>
    <property type="match status" value="1"/>
</dbReference>
<dbReference type="NCBIfam" id="TIGR01509">
    <property type="entry name" value="HAD-SF-IA-v3"/>
    <property type="match status" value="1"/>
</dbReference>
<dbReference type="InterPro" id="IPR036412">
    <property type="entry name" value="HAD-like_sf"/>
</dbReference>
<sequence length="231" mass="25135">MLRVLLLDVGNTIAFLDVHGVAEVVRDEGHHVDPARLREVEGRAKRRYEALLREGVSHEEGWGLYLVTLLEEGGLDPALARAMIAPLRRSHDRLNLWRSVPADLPPALDRIRAAGVRLAIVSNSEGRLPELLAHVGLAQCFETIVDSHHEGVRKPDPEIFRRALSRLGIAPHETVYLGDIPGVDVAGANAAGIDAVLVDPYGFYDDFAGARVPSVASWIDAYLRGVAGLEG</sequence>
<dbReference type="Proteomes" id="UP000034883">
    <property type="component" value="Chromosome"/>
</dbReference>
<dbReference type="NCBIfam" id="TIGR01662">
    <property type="entry name" value="HAD-SF-IIIA"/>
    <property type="match status" value="1"/>
</dbReference>
<dbReference type="SFLD" id="SFLDS00003">
    <property type="entry name" value="Haloacid_Dehalogenase"/>
    <property type="match status" value="1"/>
</dbReference>
<evidence type="ECO:0000313" key="2">
    <source>
        <dbReference type="Proteomes" id="UP000034883"/>
    </source>
</evidence>
<dbReference type="OrthoDB" id="367448at2"/>
<dbReference type="GO" id="GO:0016787">
    <property type="term" value="F:hydrolase activity"/>
    <property type="evidence" value="ECO:0007669"/>
    <property type="project" value="UniProtKB-KW"/>
</dbReference>
<dbReference type="NCBIfam" id="TIGR01549">
    <property type="entry name" value="HAD-SF-IA-v1"/>
    <property type="match status" value="1"/>
</dbReference>